<comment type="caution">
    <text evidence="1">The sequence shown here is derived from an EMBL/GenBank/DDBJ whole genome shotgun (WGS) entry which is preliminary data.</text>
</comment>
<protein>
    <submittedName>
        <fullName evidence="1">Uncharacterized protein</fullName>
    </submittedName>
</protein>
<organism evidence="1 2">
    <name type="scientific">Laspinema palackyanum D2a</name>
    <dbReference type="NCBI Taxonomy" id="2953684"/>
    <lineage>
        <taxon>Bacteria</taxon>
        <taxon>Bacillati</taxon>
        <taxon>Cyanobacteriota</taxon>
        <taxon>Cyanophyceae</taxon>
        <taxon>Oscillatoriophycideae</taxon>
        <taxon>Oscillatoriales</taxon>
        <taxon>Laspinemataceae</taxon>
        <taxon>Laspinema</taxon>
        <taxon>Laspinema palackyanum</taxon>
    </lineage>
</organism>
<name>A0ABT2MPZ8_9CYAN</name>
<sequence>MKLKSLALPRRSPCQLDRLNRRILRKTGPWVAPLKIGVNAIASQRIVSSL</sequence>
<dbReference type="EMBL" id="JAMXFF010000006">
    <property type="protein sequence ID" value="MCT7965956.1"/>
    <property type="molecule type" value="Genomic_DNA"/>
</dbReference>
<proteinExistence type="predicted"/>
<dbReference type="RefSeq" id="WP_368005609.1">
    <property type="nucleotide sequence ID" value="NZ_JAMXFF010000006.1"/>
</dbReference>
<evidence type="ECO:0000313" key="2">
    <source>
        <dbReference type="Proteomes" id="UP001525890"/>
    </source>
</evidence>
<gene>
    <name evidence="1" type="ORF">NG799_06370</name>
</gene>
<keyword evidence="2" id="KW-1185">Reference proteome</keyword>
<dbReference type="Proteomes" id="UP001525890">
    <property type="component" value="Unassembled WGS sequence"/>
</dbReference>
<evidence type="ECO:0000313" key="1">
    <source>
        <dbReference type="EMBL" id="MCT7965956.1"/>
    </source>
</evidence>
<accession>A0ABT2MPZ8</accession>
<reference evidence="1 2" key="1">
    <citation type="journal article" date="2022" name="Front. Microbiol.">
        <title>High genomic differentiation and limited gene flow indicate recent cryptic speciation within the genus Laspinema (cyanobacteria).</title>
        <authorList>
            <person name="Stanojkovic A."/>
            <person name="Skoupy S."/>
            <person name="Skaloud P."/>
            <person name="Dvorak P."/>
        </authorList>
    </citation>
    <scope>NUCLEOTIDE SEQUENCE [LARGE SCALE GENOMIC DNA]</scope>
    <source>
        <strain evidence="1 2">D2a</strain>
    </source>
</reference>